<dbReference type="PANTHER" id="PTHR47668">
    <property type="entry name" value="DIENELACTONE HYDROLASE FAMILY PROTEIN (AFU_ORTHOLOGUE AFUA_6G01940)"/>
    <property type="match status" value="1"/>
</dbReference>
<accession>A0A0C3QCV2</accession>
<sequence>MPGAKVATLANATGAFDATAGVHPAMWASADAENLKAPIGVFPSKDENEEEFEKFMEIANKKPFASKNKYKRYPTQIHGWAAARADLSDPENLKQYEDVYTELSHFFKNALA</sequence>
<dbReference type="EMBL" id="KN823088">
    <property type="protein sequence ID" value="KIO23291.1"/>
    <property type="molecule type" value="Genomic_DNA"/>
</dbReference>
<protein>
    <recommendedName>
        <fullName evidence="3">Dienelactone hydrolase domain-containing protein</fullName>
    </recommendedName>
</protein>
<evidence type="ECO:0000313" key="2">
    <source>
        <dbReference type="Proteomes" id="UP000054248"/>
    </source>
</evidence>
<dbReference type="OrthoDB" id="2147163at2759"/>
<keyword evidence="2" id="KW-1185">Reference proteome</keyword>
<reference evidence="1 2" key="1">
    <citation type="submission" date="2014-04" db="EMBL/GenBank/DDBJ databases">
        <authorList>
            <consortium name="DOE Joint Genome Institute"/>
            <person name="Kuo A."/>
            <person name="Girlanda M."/>
            <person name="Perotto S."/>
            <person name="Kohler A."/>
            <person name="Nagy L.G."/>
            <person name="Floudas D."/>
            <person name="Copeland A."/>
            <person name="Barry K.W."/>
            <person name="Cichocki N."/>
            <person name="Veneault-Fourrey C."/>
            <person name="LaButti K."/>
            <person name="Lindquist E.A."/>
            <person name="Lipzen A."/>
            <person name="Lundell T."/>
            <person name="Morin E."/>
            <person name="Murat C."/>
            <person name="Sun H."/>
            <person name="Tunlid A."/>
            <person name="Henrissat B."/>
            <person name="Grigoriev I.V."/>
            <person name="Hibbett D.S."/>
            <person name="Martin F."/>
            <person name="Nordberg H.P."/>
            <person name="Cantor M.N."/>
            <person name="Hua S.X."/>
        </authorList>
    </citation>
    <scope>NUCLEOTIDE SEQUENCE [LARGE SCALE GENOMIC DNA]</scope>
    <source>
        <strain evidence="1 2">MUT 4182</strain>
    </source>
</reference>
<gene>
    <name evidence="1" type="ORF">M407DRAFT_214861</name>
</gene>
<dbReference type="Proteomes" id="UP000054248">
    <property type="component" value="Unassembled WGS sequence"/>
</dbReference>
<dbReference type="Gene3D" id="3.40.50.1820">
    <property type="entry name" value="alpha/beta hydrolase"/>
    <property type="match status" value="1"/>
</dbReference>
<proteinExistence type="predicted"/>
<name>A0A0C3QCV2_9AGAM</name>
<dbReference type="AlphaFoldDB" id="A0A0C3QCV2"/>
<organism evidence="1 2">
    <name type="scientific">Tulasnella calospora MUT 4182</name>
    <dbReference type="NCBI Taxonomy" id="1051891"/>
    <lineage>
        <taxon>Eukaryota</taxon>
        <taxon>Fungi</taxon>
        <taxon>Dikarya</taxon>
        <taxon>Basidiomycota</taxon>
        <taxon>Agaricomycotina</taxon>
        <taxon>Agaricomycetes</taxon>
        <taxon>Cantharellales</taxon>
        <taxon>Tulasnellaceae</taxon>
        <taxon>Tulasnella</taxon>
    </lineage>
</organism>
<dbReference type="STRING" id="1051891.A0A0C3QCV2"/>
<dbReference type="HOGENOM" id="CLU_2183770_0_0_1"/>
<evidence type="ECO:0000313" key="1">
    <source>
        <dbReference type="EMBL" id="KIO23291.1"/>
    </source>
</evidence>
<dbReference type="InterPro" id="IPR029058">
    <property type="entry name" value="AB_hydrolase_fold"/>
</dbReference>
<evidence type="ECO:0008006" key="3">
    <source>
        <dbReference type="Google" id="ProtNLM"/>
    </source>
</evidence>
<dbReference type="PANTHER" id="PTHR47668:SF1">
    <property type="entry name" value="DIENELACTONE HYDROLASE DOMAIN-CONTAINING PROTEIN-RELATED"/>
    <property type="match status" value="1"/>
</dbReference>
<reference evidence="2" key="2">
    <citation type="submission" date="2015-01" db="EMBL/GenBank/DDBJ databases">
        <title>Evolutionary Origins and Diversification of the Mycorrhizal Mutualists.</title>
        <authorList>
            <consortium name="DOE Joint Genome Institute"/>
            <consortium name="Mycorrhizal Genomics Consortium"/>
            <person name="Kohler A."/>
            <person name="Kuo A."/>
            <person name="Nagy L.G."/>
            <person name="Floudas D."/>
            <person name="Copeland A."/>
            <person name="Barry K.W."/>
            <person name="Cichocki N."/>
            <person name="Veneault-Fourrey C."/>
            <person name="LaButti K."/>
            <person name="Lindquist E.A."/>
            <person name="Lipzen A."/>
            <person name="Lundell T."/>
            <person name="Morin E."/>
            <person name="Murat C."/>
            <person name="Riley R."/>
            <person name="Ohm R."/>
            <person name="Sun H."/>
            <person name="Tunlid A."/>
            <person name="Henrissat B."/>
            <person name="Grigoriev I.V."/>
            <person name="Hibbett D.S."/>
            <person name="Martin F."/>
        </authorList>
    </citation>
    <scope>NUCLEOTIDE SEQUENCE [LARGE SCALE GENOMIC DNA]</scope>
    <source>
        <strain evidence="2">MUT 4182</strain>
    </source>
</reference>